<evidence type="ECO:0000256" key="2">
    <source>
        <dbReference type="ARBA" id="ARBA00006375"/>
    </source>
</evidence>
<dbReference type="GO" id="GO:0031966">
    <property type="term" value="C:mitochondrial membrane"/>
    <property type="evidence" value="ECO:0007669"/>
    <property type="project" value="UniProtKB-SubCell"/>
</dbReference>
<evidence type="ECO:0000256" key="4">
    <source>
        <dbReference type="ARBA" id="ARBA00022692"/>
    </source>
</evidence>
<keyword evidence="7" id="KW-0496">Mitochondrion</keyword>
<dbReference type="PRINTS" id="PR00926">
    <property type="entry name" value="MITOCARRIER"/>
</dbReference>
<organism evidence="11">
    <name type="scientific">Mucor ambiguus</name>
    <dbReference type="NCBI Taxonomy" id="91626"/>
    <lineage>
        <taxon>Eukaryota</taxon>
        <taxon>Fungi</taxon>
        <taxon>Fungi incertae sedis</taxon>
        <taxon>Mucoromycota</taxon>
        <taxon>Mucoromycotina</taxon>
        <taxon>Mucoromycetes</taxon>
        <taxon>Mucorales</taxon>
        <taxon>Mucorineae</taxon>
        <taxon>Mucoraceae</taxon>
        <taxon>Mucor</taxon>
    </lineage>
</organism>
<feature type="repeat" description="Solcar" evidence="9">
    <location>
        <begin position="32"/>
        <end position="121"/>
    </location>
</feature>
<feature type="repeat" description="Solcar" evidence="9">
    <location>
        <begin position="238"/>
        <end position="350"/>
    </location>
</feature>
<evidence type="ECO:0000313" key="11">
    <source>
        <dbReference type="EMBL" id="GAN03709.1"/>
    </source>
</evidence>
<keyword evidence="6" id="KW-1133">Transmembrane helix</keyword>
<dbReference type="Pfam" id="PF00153">
    <property type="entry name" value="Mito_carr"/>
    <property type="match status" value="3"/>
</dbReference>
<dbReference type="GO" id="GO:0055085">
    <property type="term" value="P:transmembrane transport"/>
    <property type="evidence" value="ECO:0007669"/>
    <property type="project" value="InterPro"/>
</dbReference>
<feature type="repeat" description="Solcar" evidence="9">
    <location>
        <begin position="128"/>
        <end position="222"/>
    </location>
</feature>
<dbReference type="Gene3D" id="1.50.40.10">
    <property type="entry name" value="Mitochondrial carrier domain"/>
    <property type="match status" value="2"/>
</dbReference>
<keyword evidence="3 10" id="KW-0813">Transport</keyword>
<dbReference type="Proteomes" id="UP000053815">
    <property type="component" value="Unassembled WGS sequence"/>
</dbReference>
<comment type="subcellular location">
    <subcellularLocation>
        <location evidence="1">Mitochondrion membrane</location>
        <topology evidence="1">Multi-pass membrane protein</topology>
    </subcellularLocation>
</comment>
<evidence type="ECO:0000256" key="5">
    <source>
        <dbReference type="ARBA" id="ARBA00022737"/>
    </source>
</evidence>
<dbReference type="InterPro" id="IPR002067">
    <property type="entry name" value="MCP"/>
</dbReference>
<reference evidence="11" key="1">
    <citation type="submission" date="2014-09" db="EMBL/GenBank/DDBJ databases">
        <title>Draft genome sequence of an oleaginous Mucoromycotina fungus Mucor ambiguus NBRC6742.</title>
        <authorList>
            <person name="Takeda I."/>
            <person name="Yamane N."/>
            <person name="Morita T."/>
            <person name="Tamano K."/>
            <person name="Machida M."/>
            <person name="Baker S."/>
            <person name="Koike H."/>
        </authorList>
    </citation>
    <scope>NUCLEOTIDE SEQUENCE</scope>
    <source>
        <strain evidence="11">NBRC 6742</strain>
    </source>
</reference>
<evidence type="ECO:0000256" key="3">
    <source>
        <dbReference type="ARBA" id="ARBA00022448"/>
    </source>
</evidence>
<protein>
    <recommendedName>
        <fullName evidence="13">Mitochondrial carrier protein</fullName>
    </recommendedName>
</protein>
<keyword evidence="5" id="KW-0677">Repeat</keyword>
<dbReference type="FunFam" id="1.50.40.10:FF:000095">
    <property type="entry name" value="Mitochondrial carrier protein"/>
    <property type="match status" value="1"/>
</dbReference>
<dbReference type="SUPFAM" id="SSF103506">
    <property type="entry name" value="Mitochondrial carrier"/>
    <property type="match status" value="1"/>
</dbReference>
<evidence type="ECO:0000256" key="7">
    <source>
        <dbReference type="ARBA" id="ARBA00023128"/>
    </source>
</evidence>
<evidence type="ECO:0000256" key="8">
    <source>
        <dbReference type="ARBA" id="ARBA00023136"/>
    </source>
</evidence>
<evidence type="ECO:0008006" key="13">
    <source>
        <dbReference type="Google" id="ProtNLM"/>
    </source>
</evidence>
<comment type="similarity">
    <text evidence="2 10">Belongs to the mitochondrial carrier (TC 2.A.29) family.</text>
</comment>
<evidence type="ECO:0000256" key="10">
    <source>
        <dbReference type="RuleBase" id="RU000488"/>
    </source>
</evidence>
<dbReference type="EMBL" id="DF836335">
    <property type="protein sequence ID" value="GAN03709.1"/>
    <property type="molecule type" value="Genomic_DNA"/>
</dbReference>
<dbReference type="STRING" id="91626.A0A0C9M954"/>
<keyword evidence="4 9" id="KW-0812">Transmembrane</keyword>
<dbReference type="InterPro" id="IPR018108">
    <property type="entry name" value="MCP_transmembrane"/>
</dbReference>
<dbReference type="AlphaFoldDB" id="A0A0C9M954"/>
<accession>A0A0C9M954</accession>
<dbReference type="PANTHER" id="PTHR45667">
    <property type="entry name" value="S-ADENOSYLMETHIONINE MITOCHONDRIAL CARRIER PROTEIN"/>
    <property type="match status" value="1"/>
</dbReference>
<gene>
    <name evidence="11" type="ORF">MAM1_0046d03164</name>
</gene>
<evidence type="ECO:0000313" key="12">
    <source>
        <dbReference type="Proteomes" id="UP000053815"/>
    </source>
</evidence>
<evidence type="ECO:0000256" key="1">
    <source>
        <dbReference type="ARBA" id="ARBA00004225"/>
    </source>
</evidence>
<evidence type="ECO:0000256" key="6">
    <source>
        <dbReference type="ARBA" id="ARBA00022989"/>
    </source>
</evidence>
<dbReference type="InterPro" id="IPR023395">
    <property type="entry name" value="MCP_dom_sf"/>
</dbReference>
<evidence type="ECO:0000256" key="9">
    <source>
        <dbReference type="PROSITE-ProRule" id="PRU00282"/>
    </source>
</evidence>
<proteinExistence type="inferred from homology"/>
<dbReference type="OrthoDB" id="415315at2759"/>
<sequence length="400" mass="43651">MIQPPEPGQSTRQSTFPFAIPSTIMDGGGQYPPFFDACIAGGIGGSTADFIMHSVDTVKTRLQGQPHSRVQKYTSMVQAYKMIFRQEGAMRGLYAGVTPAMIGSIPGTTLYFAIYELTKRTLNETSVPEVVSHLTAGSLGDLAASFIYVPSEVLKTRLQLQGRYNNPHFVSGYNYKNTWHATKMIVKYDGFGALFHGFRATILRDVPYSAIQFACYEQFKKLAQSKFAKPGEHLPIGIDMLTGSLAGGIAGAITTPLDVMKTLLQTQQSSSATAKKKPTPVPTVAATPAANPAKLLDPPVKHYSGIMDGMIWNYKNQGLAGLFRGIGPRVFWTSLQSAIMFVVYEQVLHVQSNLREIDEWPPTKIAEKFVGPASDLRSLVSAIVELQSDSIKSQNRSSNA</sequence>
<keyword evidence="12" id="KW-1185">Reference proteome</keyword>
<dbReference type="PROSITE" id="PS50920">
    <property type="entry name" value="SOLCAR"/>
    <property type="match status" value="3"/>
</dbReference>
<name>A0A0C9M954_9FUNG</name>
<keyword evidence="8 9" id="KW-0472">Membrane</keyword>